<dbReference type="InterPro" id="IPR003034">
    <property type="entry name" value="SAP_dom"/>
</dbReference>
<dbReference type="SMART" id="SM00513">
    <property type="entry name" value="SAP"/>
    <property type="match status" value="1"/>
</dbReference>
<reference evidence="3 4" key="2">
    <citation type="submission" date="2024-10" db="EMBL/GenBank/DDBJ databases">
        <authorList>
            <person name="Ryan C."/>
        </authorList>
    </citation>
    <scope>NUCLEOTIDE SEQUENCE [LARGE SCALE GENOMIC DNA]</scope>
</reference>
<feature type="compositionally biased region" description="Basic and acidic residues" evidence="1">
    <location>
        <begin position="731"/>
        <end position="761"/>
    </location>
</feature>
<feature type="region of interest" description="Disordered" evidence="1">
    <location>
        <begin position="2227"/>
        <end position="2260"/>
    </location>
</feature>
<dbReference type="EMBL" id="OZ075120">
    <property type="protein sequence ID" value="CAL4896749.1"/>
    <property type="molecule type" value="Genomic_DNA"/>
</dbReference>
<feature type="region of interest" description="Disordered" evidence="1">
    <location>
        <begin position="215"/>
        <end position="408"/>
    </location>
</feature>
<dbReference type="PROSITE" id="PS50800">
    <property type="entry name" value="SAP"/>
    <property type="match status" value="1"/>
</dbReference>
<feature type="region of interest" description="Disordered" evidence="1">
    <location>
        <begin position="912"/>
        <end position="964"/>
    </location>
</feature>
<organism evidence="3 4">
    <name type="scientific">Urochloa decumbens</name>
    <dbReference type="NCBI Taxonomy" id="240449"/>
    <lineage>
        <taxon>Eukaryota</taxon>
        <taxon>Viridiplantae</taxon>
        <taxon>Streptophyta</taxon>
        <taxon>Embryophyta</taxon>
        <taxon>Tracheophyta</taxon>
        <taxon>Spermatophyta</taxon>
        <taxon>Magnoliopsida</taxon>
        <taxon>Liliopsida</taxon>
        <taxon>Poales</taxon>
        <taxon>Poaceae</taxon>
        <taxon>PACMAD clade</taxon>
        <taxon>Panicoideae</taxon>
        <taxon>Panicodae</taxon>
        <taxon>Paniceae</taxon>
        <taxon>Melinidinae</taxon>
        <taxon>Urochloa</taxon>
    </lineage>
</organism>
<feature type="compositionally biased region" description="Basic and acidic residues" evidence="1">
    <location>
        <begin position="923"/>
        <end position="950"/>
    </location>
</feature>
<evidence type="ECO:0000259" key="2">
    <source>
        <dbReference type="PROSITE" id="PS50800"/>
    </source>
</evidence>
<dbReference type="Proteomes" id="UP001497457">
    <property type="component" value="Chromosome 10rd"/>
</dbReference>
<dbReference type="InterPro" id="IPR036361">
    <property type="entry name" value="SAP_dom_sf"/>
</dbReference>
<feature type="compositionally biased region" description="Low complexity" evidence="1">
    <location>
        <begin position="770"/>
        <end position="779"/>
    </location>
</feature>
<feature type="compositionally biased region" description="Basic and acidic residues" evidence="1">
    <location>
        <begin position="229"/>
        <end position="239"/>
    </location>
</feature>
<proteinExistence type="predicted"/>
<evidence type="ECO:0000256" key="1">
    <source>
        <dbReference type="SAM" id="MobiDB-lite"/>
    </source>
</evidence>
<feature type="region of interest" description="Disordered" evidence="1">
    <location>
        <begin position="2310"/>
        <end position="2368"/>
    </location>
</feature>
<feature type="region of interest" description="Disordered" evidence="1">
    <location>
        <begin position="725"/>
        <end position="866"/>
    </location>
</feature>
<name>A0ABC8VUD2_9POAL</name>
<feature type="compositionally biased region" description="Basic and acidic residues" evidence="1">
    <location>
        <begin position="2227"/>
        <end position="2249"/>
    </location>
</feature>
<sequence length="2368" mass="257267">MDFTGMKRRELQALCKRHGLPAGGTNAALVARLDAALSGGAGAEEEKDVAGVAARKGCLKRSAGDAGEAKKVTFAAEESRGRRRKSRVVWSPVVAKTRGKRADAGSADSAADEGISAKADSNVPVRRSRRNSLTAADAEEVKEAVTVDSKRKRKSQEIAEDVAVSAQAVASCRVTRRSSLSGTTALLPPAAEKKRGRGKAADGKNKLVADEQVAEAQGLSMAAPPTVVESKRSRRKEENCEPDMQNSAKVEVSARTTRSRSVEAVVMSPTVVHNKRRRKAGDAQPDVELPRNDAPVTRSLRSRVVQVNNSVVDETHTSQQLENKVQPSRPATRRHQQVASSLEEENQEQVAAPSKAPPLRRSGRNNSDATNANSESNRLSSAPVEAKDSKIDHPLTRHNAKAEDVEKQLIVNEPVRRSKRKSVVSAMLDNEEKDLIEENNPEAHVRRSKRKSFVPVKDIKGAGEEIQNAKGEEIQNAKGEDATRQPAVKHPVRRSTRKSLVSSMHENKEKDLIAENNPGATVRRSMRKSIVPVNDIKGVDEDAQNAKGKYAEKQLVAKQPVRRSSRRSVLPDTVDTESGFLVAETNAEAHVRESTRTSVLPNSKESPDHSKMARIENLKIGKFEDEKQQKAKEPVRRSRRSVATLTPEGKISTIPTRRLTRKSIALNVVEKGSMDHVEKVGREQPGTGRKKSKVIDQCTDRAVTVVTSGNELQVEVAVQKNQGLQWSTGKSSDHNLADDNERHPGSDKCVSCERVGEEDLKLRKHRRSSIEISSSANDSSNKEDFSGQKFRKQQSAQTPSGKDNPGANYDKPLGTQQASNSTTSKGRSSKRRQTTVSEVMSAEEANDDMVTREATKDTHTVSHDYSKEISSKVQEICQVNATREEFSSGPLLGTVTLPDEICSAQSLQRVIPGSESGDAAEESLDKSKQPHEHSDIQADDSHLSETRNGDADQSSSIADVLPHNGSVSENETLIGEACGSALPISDSNPEFHCDTIVEQSIQAADLGRCPSKGGKGNPLLTNLHSESAADDSICPSLNAAKGCSSDGRRSSFGLEFLFTEECNESCSRNVENTAVEVDGGHKSTTSVTPGFYVGSDCGLEDEDQQCTGCDADKTLDVHLDVTEEEVAEEKSYVEQLGAKTDLKTKLNGELTGLDMESDCSIAEKNVRLVADNPDAEEATIEVQQADVQGGDPEKPSQSSATPECKPECGLPEETILHSKKNNGCLSIAEQSPFGLQSLFLHESIEKSVEYSALASATVYTENGSDELKDCHVKCALEITHVSEPFSHHDTDEGSCSVSKNDVFVRTSQQDNGIEGLLKASLEEECVSSVFSVDAKHIKEVTYSEEISCKGKGSKKLVQSGNLKSSSEKQDVNGSADNAYGVSNAVLNALHSPANDSYDACLVSNNELPNQGHNDRCSEDTEERFASKPWTNDITENATAKYSESGVVLLPAEERSHLQDGQLNSKLEGAKVVESCLNFSKDISSILDDGSVVGSASERTLCGSGLPKDPSIEYSTRQELLDGSSVETFLDGSTTREERDVSRVDTIENSSFTLATPGYKHEGALSEEAVRTMKKYAGTCSLNPRGLLMDLQSLFSKENIEESDLHHGIAFPSAESPGDESINVKQRVEVHLGSNMSQLESTDLLDELIGRSKTEVPHQGHKDGINEDREEQVASGPCTNDIVEAASAKHIEIGPVLLPSEERSNLKDGQVNPKRESSMVMESGFNCNKDVTSTSDNGSGVDIVGQRTPSGLCLPEDYRMDDNLQNESLDGCSVEPSLQGSTMFGKKIVSGVAGIIGNPSFSLETPDYKHEGALSEEAVCKMKQYNGRCSTDPRHLLLELQSLFLEGSIEKSDSRDDLAFPSAESGRNEPTVWHVEQPVDALVSLEPNTYQGLRQDLSRAEAKESCMSLSVQHNESGGFLRSSHMKDQVTSTEIDLSDDPHLIERNIVVEEGLCEEKEKRKSMSTSDSDILYEKSHSDEYGICQSHSHGQKQMVEINPNLSSCDFEMLHRDHKEEISEPNEDKIIPEVPENGMSEAAPVEGTESAIMLPVVAGTLEMPDEQPKTKLSDEGEEDSFSCDKDTIETSCAGSAKKDLFPLPKDCHIDSCQKQEVPDVLSLLKSLEESANYLDGSVSGSGPCGQQCTNESSSMQVTYNTEAFHQDHEENYENNEGQITPGITASSVSEAVQIEKPEWEMGLPPPARTSALSDEQINMEVEGHKVDEHSCCYDKDTESRNSKASSLHKDTHKDLPSDLSAPRSPKESTVLQNYYAPGSVGICQSSRQRGIDELRAKLQSFKVSSTVKGSYIAMSAPRAKPGNNLSQSAIASLQNRENPPAVKTEQPAKLNPDRSVTKDSSRRALQPISGRPGDH</sequence>
<feature type="compositionally biased region" description="Basic and acidic residues" evidence="1">
    <location>
        <begin position="2344"/>
        <end position="2355"/>
    </location>
</feature>
<protein>
    <recommendedName>
        <fullName evidence="2">SAP domain-containing protein</fullName>
    </recommendedName>
</protein>
<gene>
    <name evidence="3" type="ORF">URODEC1_LOCUS6814</name>
</gene>
<feature type="compositionally biased region" description="Basic and acidic residues" evidence="1">
    <location>
        <begin position="625"/>
        <end position="636"/>
    </location>
</feature>
<reference evidence="4" key="1">
    <citation type="submission" date="2024-06" db="EMBL/GenBank/DDBJ databases">
        <authorList>
            <person name="Ryan C."/>
        </authorList>
    </citation>
    <scope>NUCLEOTIDE SEQUENCE [LARGE SCALE GENOMIC DNA]</scope>
</reference>
<keyword evidence="4" id="KW-1185">Reference proteome</keyword>
<feature type="compositionally biased region" description="Basic and acidic residues" evidence="1">
    <location>
        <begin position="385"/>
        <end position="407"/>
    </location>
</feature>
<feature type="region of interest" description="Disordered" evidence="1">
    <location>
        <begin position="96"/>
        <end position="137"/>
    </location>
</feature>
<feature type="region of interest" description="Disordered" evidence="1">
    <location>
        <begin position="1181"/>
        <end position="1207"/>
    </location>
</feature>
<feature type="compositionally biased region" description="Basic and acidic residues" evidence="1">
    <location>
        <begin position="849"/>
        <end position="866"/>
    </location>
</feature>
<dbReference type="Pfam" id="PF02037">
    <property type="entry name" value="SAP"/>
    <property type="match status" value="1"/>
</dbReference>
<feature type="compositionally biased region" description="Low complexity" evidence="1">
    <location>
        <begin position="104"/>
        <end position="125"/>
    </location>
</feature>
<feature type="compositionally biased region" description="Low complexity" evidence="1">
    <location>
        <begin position="298"/>
        <end position="312"/>
    </location>
</feature>
<feature type="region of interest" description="Disordered" evidence="1">
    <location>
        <begin position="1355"/>
        <end position="1374"/>
    </location>
</feature>
<feature type="region of interest" description="Disordered" evidence="1">
    <location>
        <begin position="592"/>
        <end position="612"/>
    </location>
</feature>
<evidence type="ECO:0000313" key="4">
    <source>
        <dbReference type="Proteomes" id="UP001497457"/>
    </source>
</evidence>
<feature type="compositionally biased region" description="Polar residues" evidence="1">
    <location>
        <begin position="2316"/>
        <end position="2330"/>
    </location>
</feature>
<accession>A0ABC8VUD2</accession>
<evidence type="ECO:0000313" key="3">
    <source>
        <dbReference type="EMBL" id="CAL4896749.1"/>
    </source>
</evidence>
<feature type="compositionally biased region" description="Polar residues" evidence="1">
    <location>
        <begin position="317"/>
        <end position="326"/>
    </location>
</feature>
<feature type="compositionally biased region" description="Basic and acidic residues" evidence="1">
    <location>
        <begin position="470"/>
        <end position="483"/>
    </location>
</feature>
<feature type="region of interest" description="Disordered" evidence="1">
    <location>
        <begin position="625"/>
        <end position="644"/>
    </location>
</feature>
<feature type="domain" description="SAP" evidence="2">
    <location>
        <begin position="3"/>
        <end position="37"/>
    </location>
</feature>
<feature type="region of interest" description="Disordered" evidence="1">
    <location>
        <begin position="458"/>
        <end position="521"/>
    </location>
</feature>
<dbReference type="Gene3D" id="1.10.720.30">
    <property type="entry name" value="SAP domain"/>
    <property type="match status" value="1"/>
</dbReference>
<feature type="compositionally biased region" description="Polar residues" evidence="1">
    <location>
        <begin position="364"/>
        <end position="380"/>
    </location>
</feature>